<evidence type="ECO:0000256" key="4">
    <source>
        <dbReference type="ARBA" id="ARBA00022840"/>
    </source>
</evidence>
<feature type="domain" description="Kinesin motor" evidence="8">
    <location>
        <begin position="4"/>
        <end position="367"/>
    </location>
</feature>
<dbReference type="OrthoDB" id="305602at2759"/>
<dbReference type="Gene3D" id="3.40.850.10">
    <property type="entry name" value="Kinesin motor domain"/>
    <property type="match status" value="1"/>
</dbReference>
<keyword evidence="4 6" id="KW-0067">ATP-binding</keyword>
<dbReference type="GO" id="GO:0005871">
    <property type="term" value="C:kinesin complex"/>
    <property type="evidence" value="ECO:0000318"/>
    <property type="project" value="GO_Central"/>
</dbReference>
<dbReference type="GO" id="GO:0008017">
    <property type="term" value="F:microtubule binding"/>
    <property type="evidence" value="ECO:0000318"/>
    <property type="project" value="GO_Central"/>
</dbReference>
<dbReference type="PROSITE" id="PS00411">
    <property type="entry name" value="KINESIN_MOTOR_1"/>
    <property type="match status" value="1"/>
</dbReference>
<dbReference type="GO" id="GO:0007018">
    <property type="term" value="P:microtubule-based movement"/>
    <property type="evidence" value="ECO:0000318"/>
    <property type="project" value="GO_Central"/>
</dbReference>
<comment type="subcellular location">
    <subcellularLocation>
        <location evidence="1">Cytoplasm</location>
    </subcellularLocation>
</comment>
<dbReference type="Pfam" id="PF00225">
    <property type="entry name" value="Kinesin"/>
    <property type="match status" value="1"/>
</dbReference>
<dbReference type="InterPro" id="IPR001752">
    <property type="entry name" value="Kinesin_motor_dom"/>
</dbReference>
<dbReference type="PROSITE" id="PS50067">
    <property type="entry name" value="KINESIN_MOTOR_2"/>
    <property type="match status" value="1"/>
</dbReference>
<dbReference type="Proteomes" id="UP000000600">
    <property type="component" value="Unassembled WGS sequence"/>
</dbReference>
<gene>
    <name evidence="9" type="ORF">GSPATT00021658001</name>
</gene>
<dbReference type="STRING" id="5888.A0DZM3"/>
<dbReference type="InParanoid" id="A0DZM3"/>
<dbReference type="InterPro" id="IPR036961">
    <property type="entry name" value="Kinesin_motor_dom_sf"/>
</dbReference>
<dbReference type="GO" id="GO:0030705">
    <property type="term" value="P:cytoskeleton-dependent intracellular transport"/>
    <property type="evidence" value="ECO:0000318"/>
    <property type="project" value="GO_Central"/>
</dbReference>
<dbReference type="PANTHER" id="PTHR47969">
    <property type="entry name" value="CHROMOSOME-ASSOCIATED KINESIN KIF4A-RELATED"/>
    <property type="match status" value="1"/>
</dbReference>
<evidence type="ECO:0000256" key="2">
    <source>
        <dbReference type="ARBA" id="ARBA00022490"/>
    </source>
</evidence>
<dbReference type="GeneID" id="5041672"/>
<dbReference type="OMA" id="HENQMLI"/>
<evidence type="ECO:0000256" key="7">
    <source>
        <dbReference type="SAM" id="Coils"/>
    </source>
</evidence>
<dbReference type="GO" id="GO:0005737">
    <property type="term" value="C:cytoplasm"/>
    <property type="evidence" value="ECO:0000318"/>
    <property type="project" value="GO_Central"/>
</dbReference>
<evidence type="ECO:0000256" key="5">
    <source>
        <dbReference type="ARBA" id="ARBA00023054"/>
    </source>
</evidence>
<keyword evidence="2" id="KW-0963">Cytoplasm</keyword>
<dbReference type="KEGG" id="ptm:GSPATT00021658001"/>
<dbReference type="PANTHER" id="PTHR47969:SF15">
    <property type="entry name" value="CHROMOSOME-ASSOCIATED KINESIN KIF4A-RELATED"/>
    <property type="match status" value="1"/>
</dbReference>
<dbReference type="SMART" id="SM00129">
    <property type="entry name" value="KISc"/>
    <property type="match status" value="1"/>
</dbReference>
<evidence type="ECO:0000256" key="6">
    <source>
        <dbReference type="PROSITE-ProRule" id="PRU00283"/>
    </source>
</evidence>
<dbReference type="EMBL" id="CT868650">
    <property type="protein sequence ID" value="CAK88490.1"/>
    <property type="molecule type" value="Genomic_DNA"/>
</dbReference>
<name>A0DZM3_PARTE</name>
<keyword evidence="3 6" id="KW-0547">Nucleotide-binding</keyword>
<keyword evidence="5 7" id="KW-0175">Coiled coil</keyword>
<dbReference type="HOGENOM" id="CLU_008921_0_0_1"/>
<feature type="coiled-coil region" evidence="7">
    <location>
        <begin position="431"/>
        <end position="532"/>
    </location>
</feature>
<dbReference type="FunFam" id="3.40.850.10:FF:000197">
    <property type="entry name" value="Predicted protein"/>
    <property type="match status" value="1"/>
</dbReference>
<keyword evidence="10" id="KW-1185">Reference proteome</keyword>
<organism evidence="9 10">
    <name type="scientific">Paramecium tetraurelia</name>
    <dbReference type="NCBI Taxonomy" id="5888"/>
    <lineage>
        <taxon>Eukaryota</taxon>
        <taxon>Sar</taxon>
        <taxon>Alveolata</taxon>
        <taxon>Ciliophora</taxon>
        <taxon>Intramacronucleata</taxon>
        <taxon>Oligohymenophorea</taxon>
        <taxon>Peniculida</taxon>
        <taxon>Parameciidae</taxon>
        <taxon>Paramecium</taxon>
    </lineage>
</organism>
<comment type="similarity">
    <text evidence="6">Belongs to the TRAFAC class myosin-kinesin ATPase superfamily. Kinesin family.</text>
</comment>
<evidence type="ECO:0000313" key="10">
    <source>
        <dbReference type="Proteomes" id="UP000000600"/>
    </source>
</evidence>
<feature type="binding site" evidence="6">
    <location>
        <begin position="96"/>
        <end position="103"/>
    </location>
    <ligand>
        <name>ATP</name>
        <dbReference type="ChEBI" id="CHEBI:30616"/>
    </ligand>
</feature>
<dbReference type="eggNOG" id="KOG4280">
    <property type="taxonomic scope" value="Eukaryota"/>
</dbReference>
<evidence type="ECO:0000313" key="9">
    <source>
        <dbReference type="EMBL" id="CAK88490.1"/>
    </source>
</evidence>
<dbReference type="GO" id="GO:0016887">
    <property type="term" value="F:ATP hydrolysis activity"/>
    <property type="evidence" value="ECO:0000318"/>
    <property type="project" value="GO_Central"/>
</dbReference>
<dbReference type="GO" id="GO:0005874">
    <property type="term" value="C:microtubule"/>
    <property type="evidence" value="ECO:0000318"/>
    <property type="project" value="GO_Central"/>
</dbReference>
<dbReference type="CDD" id="cd00106">
    <property type="entry name" value="KISc"/>
    <property type="match status" value="1"/>
</dbReference>
<dbReference type="RefSeq" id="XP_001455887.1">
    <property type="nucleotide sequence ID" value="XM_001455850.1"/>
</dbReference>
<dbReference type="InterPro" id="IPR019821">
    <property type="entry name" value="Kinesin_motor_CS"/>
</dbReference>
<dbReference type="GO" id="GO:0005524">
    <property type="term" value="F:ATP binding"/>
    <property type="evidence" value="ECO:0007669"/>
    <property type="project" value="UniProtKB-UniRule"/>
</dbReference>
<dbReference type="PRINTS" id="PR00380">
    <property type="entry name" value="KINESINHEAVY"/>
</dbReference>
<dbReference type="InterPro" id="IPR027417">
    <property type="entry name" value="P-loop_NTPase"/>
</dbReference>
<reference evidence="9 10" key="1">
    <citation type="journal article" date="2006" name="Nature">
        <title>Global trends of whole-genome duplications revealed by the ciliate Paramecium tetraurelia.</title>
        <authorList>
            <consortium name="Genoscope"/>
            <person name="Aury J.-M."/>
            <person name="Jaillon O."/>
            <person name="Duret L."/>
            <person name="Noel B."/>
            <person name="Jubin C."/>
            <person name="Porcel B.M."/>
            <person name="Segurens B."/>
            <person name="Daubin V."/>
            <person name="Anthouard V."/>
            <person name="Aiach N."/>
            <person name="Arnaiz O."/>
            <person name="Billaut A."/>
            <person name="Beisson J."/>
            <person name="Blanc I."/>
            <person name="Bouhouche K."/>
            <person name="Camara F."/>
            <person name="Duharcourt S."/>
            <person name="Guigo R."/>
            <person name="Gogendeau D."/>
            <person name="Katinka M."/>
            <person name="Keller A.-M."/>
            <person name="Kissmehl R."/>
            <person name="Klotz C."/>
            <person name="Koll F."/>
            <person name="Le Moue A."/>
            <person name="Lepere C."/>
            <person name="Malinsky S."/>
            <person name="Nowacki M."/>
            <person name="Nowak J.K."/>
            <person name="Plattner H."/>
            <person name="Poulain J."/>
            <person name="Ruiz F."/>
            <person name="Serrano V."/>
            <person name="Zagulski M."/>
            <person name="Dessen P."/>
            <person name="Betermier M."/>
            <person name="Weissenbach J."/>
            <person name="Scarpelli C."/>
            <person name="Schachter V."/>
            <person name="Sperling L."/>
            <person name="Meyer E."/>
            <person name="Cohen J."/>
            <person name="Wincker P."/>
        </authorList>
    </citation>
    <scope>NUCLEOTIDE SEQUENCE [LARGE SCALE GENOMIC DNA]</scope>
    <source>
        <strain evidence="9 10">Stock d4-2</strain>
    </source>
</reference>
<keyword evidence="6" id="KW-0505">Motor protein</keyword>
<dbReference type="SUPFAM" id="SSF52540">
    <property type="entry name" value="P-loop containing nucleoside triphosphate hydrolases"/>
    <property type="match status" value="1"/>
</dbReference>
<evidence type="ECO:0000256" key="1">
    <source>
        <dbReference type="ARBA" id="ARBA00004496"/>
    </source>
</evidence>
<feature type="coiled-coil region" evidence="7">
    <location>
        <begin position="558"/>
        <end position="674"/>
    </location>
</feature>
<feature type="coiled-coil region" evidence="7">
    <location>
        <begin position="820"/>
        <end position="861"/>
    </location>
</feature>
<dbReference type="InterPro" id="IPR027640">
    <property type="entry name" value="Kinesin-like_fam"/>
</dbReference>
<protein>
    <recommendedName>
        <fullName evidence="8">Kinesin motor domain-containing protein</fullName>
    </recommendedName>
</protein>
<sequence>MSERVKVAVRLRPLIDEELICKDKSICVETIDPNKKLIISTHFQILLVKKDFEKRQFQFDSVFDSKASQNQVYNDIARGVVGSVVKGFNGTIFCYGQTGTGKTYTMMGKLDSDEKGITPRTFEQIFNEIQADTNNIYTVQLGYLQIYMEMLLDLIRPDNQDVKIRECPDNGVFVSGLEWMEVESPQECLSIMNFAEKNKVVAFTNLNAHSSRSHSMLVIKVEKRQSKQHSRSMTISKKPSSKLQNYSQDMITETDESILPSGNCVGTLYLVDLAGSERIKKSRATGDRLSEARSINYSLTALGKCIHALTGPKSTFVPFRDSKLTRILQDALGGNCKTALIVNIGPAGKHVEETLSSLTFGMRAMKVTNTPQINQNVDFEQLSIQLKMEIEMKDEIIQKLEQQQVKLLSQGRMEPSNSNLSSSDHQYKVKLEKAEEEHKAFLEEIDNMMVEQEQENEELKKQLARVMLELEDSKNREHTLEQEIDEFKNVQQQLENELEEALTNKNEFADTINHLQQKLEMKDREIQELKQSTVLSTKNTDIIKISKEKQNQMWRSELQQITSQYANKLEEVKRLEFQQQEKENNNILEYRQRNEELILQVKQYKYELSQWKEQEQQLLQSYQQLDECLQQQKEVFQQEQSKLLTQIKDLEAVNNEITKRLEQYEIKLKKQKDQQQQNEFVYQQELEMKNEHLNKVQVEYLEIQKQITMIKEQYSTIQTINQQKVKQLNHENQMLINKNADYQLQVQQLIEKHNELLVQIQQGKNSQYNNYNQFFNSSKVEYQANQSYVNEQNFDIELKKSITVSGVNEGQIVFEMQFRIQQLEDFIDQLQNQLKQKETIIEELQLKGSQQQKEADQLKFQLESFSKRSQQSLQRMEETMCQEVVRSVLEKMIFQVELNSFESDDISSRAPDSDLKLQMKSFSKQDNAQLVESLFINSRRSQHNAIVECDEEEDNSSEIDYQLPKFSQSGKKIQQKLRMSKSRQDSVFSFSEKQQKKEAVSLYDDLSEINQQFDVQSPRSQLDEIQFQIDFSDANAVDKFMSQIKKKQVSLLQNNDLSVGSIQQAHSPQYIESLSEKKSKSNSRIGNEELQEVIKVMAQMLVEKSKTEQTVTNNTLETLRASLLDFNNLCNTLTTYFL</sequence>
<dbReference type="GO" id="GO:0008574">
    <property type="term" value="F:plus-end-directed microtubule motor activity"/>
    <property type="evidence" value="ECO:0000318"/>
    <property type="project" value="GO_Central"/>
</dbReference>
<evidence type="ECO:0000256" key="3">
    <source>
        <dbReference type="ARBA" id="ARBA00022741"/>
    </source>
</evidence>
<proteinExistence type="inferred from homology"/>
<evidence type="ECO:0000259" key="8">
    <source>
        <dbReference type="PROSITE" id="PS50067"/>
    </source>
</evidence>
<dbReference type="AlphaFoldDB" id="A0DZM3"/>
<feature type="coiled-coil region" evidence="7">
    <location>
        <begin position="725"/>
        <end position="759"/>
    </location>
</feature>
<accession>A0DZM3</accession>